<organism evidence="1 2">
    <name type="scientific">Pluteus cervinus</name>
    <dbReference type="NCBI Taxonomy" id="181527"/>
    <lineage>
        <taxon>Eukaryota</taxon>
        <taxon>Fungi</taxon>
        <taxon>Dikarya</taxon>
        <taxon>Basidiomycota</taxon>
        <taxon>Agaricomycotina</taxon>
        <taxon>Agaricomycetes</taxon>
        <taxon>Agaricomycetidae</taxon>
        <taxon>Agaricales</taxon>
        <taxon>Pluteineae</taxon>
        <taxon>Pluteaceae</taxon>
        <taxon>Pluteus</taxon>
    </lineage>
</organism>
<accession>A0ACD3AKM1</accession>
<dbReference type="Proteomes" id="UP000308600">
    <property type="component" value="Unassembled WGS sequence"/>
</dbReference>
<proteinExistence type="predicted"/>
<keyword evidence="2" id="KW-1185">Reference proteome</keyword>
<name>A0ACD3AKM1_9AGAR</name>
<gene>
    <name evidence="1" type="ORF">BDN72DRAFT_772170</name>
</gene>
<evidence type="ECO:0000313" key="1">
    <source>
        <dbReference type="EMBL" id="TFK66291.1"/>
    </source>
</evidence>
<sequence>MDHRHNSSCGHENHDHDHDHDHDQPSEGPQDNLYAYIDRKNVVALNTVQVGSDVIKPWHERMEETRFIQSDADDQVIVRVPFAGSVRLRSIVIKAGPMDETPSKVSLFANNPSLDFDDISDQTSSQELEIAQGREPFEYPIKPAKFSNVSSITLYFPSSQGAESTKIYYIGFLGHHFERKSNPIITVYETQANLADHPKIQGTDGNFNTPST</sequence>
<reference evidence="1 2" key="1">
    <citation type="journal article" date="2019" name="Nat. Ecol. Evol.">
        <title>Megaphylogeny resolves global patterns of mushroom evolution.</title>
        <authorList>
            <person name="Varga T."/>
            <person name="Krizsan K."/>
            <person name="Foldi C."/>
            <person name="Dima B."/>
            <person name="Sanchez-Garcia M."/>
            <person name="Sanchez-Ramirez S."/>
            <person name="Szollosi G.J."/>
            <person name="Szarkandi J.G."/>
            <person name="Papp V."/>
            <person name="Albert L."/>
            <person name="Andreopoulos W."/>
            <person name="Angelini C."/>
            <person name="Antonin V."/>
            <person name="Barry K.W."/>
            <person name="Bougher N.L."/>
            <person name="Buchanan P."/>
            <person name="Buyck B."/>
            <person name="Bense V."/>
            <person name="Catcheside P."/>
            <person name="Chovatia M."/>
            <person name="Cooper J."/>
            <person name="Damon W."/>
            <person name="Desjardin D."/>
            <person name="Finy P."/>
            <person name="Geml J."/>
            <person name="Haridas S."/>
            <person name="Hughes K."/>
            <person name="Justo A."/>
            <person name="Karasinski D."/>
            <person name="Kautmanova I."/>
            <person name="Kiss B."/>
            <person name="Kocsube S."/>
            <person name="Kotiranta H."/>
            <person name="LaButti K.M."/>
            <person name="Lechner B.E."/>
            <person name="Liimatainen K."/>
            <person name="Lipzen A."/>
            <person name="Lukacs Z."/>
            <person name="Mihaltcheva S."/>
            <person name="Morgado L.N."/>
            <person name="Niskanen T."/>
            <person name="Noordeloos M.E."/>
            <person name="Ohm R.A."/>
            <person name="Ortiz-Santana B."/>
            <person name="Ovrebo C."/>
            <person name="Racz N."/>
            <person name="Riley R."/>
            <person name="Savchenko A."/>
            <person name="Shiryaev A."/>
            <person name="Soop K."/>
            <person name="Spirin V."/>
            <person name="Szebenyi C."/>
            <person name="Tomsovsky M."/>
            <person name="Tulloss R.E."/>
            <person name="Uehling J."/>
            <person name="Grigoriev I.V."/>
            <person name="Vagvolgyi C."/>
            <person name="Papp T."/>
            <person name="Martin F.M."/>
            <person name="Miettinen O."/>
            <person name="Hibbett D.S."/>
            <person name="Nagy L.G."/>
        </authorList>
    </citation>
    <scope>NUCLEOTIDE SEQUENCE [LARGE SCALE GENOMIC DNA]</scope>
    <source>
        <strain evidence="1 2">NL-1719</strain>
    </source>
</reference>
<evidence type="ECO:0000313" key="2">
    <source>
        <dbReference type="Proteomes" id="UP000308600"/>
    </source>
</evidence>
<protein>
    <submittedName>
        <fullName evidence="1">DUF1000-domain-containing protein</fullName>
    </submittedName>
</protein>
<dbReference type="EMBL" id="ML208409">
    <property type="protein sequence ID" value="TFK66291.1"/>
    <property type="molecule type" value="Genomic_DNA"/>
</dbReference>